<sequence>MEFVSEKEILKVQEKVAQVDFSMQVNKMIEYNKLDKDYVMACMQQYKNFLVLQMVYKDVDFVPNGMIDEAWHQHILDTAKYREDCNMLFGRFLEHYPYFGLRGKEDENRWNKASDSSERVYEHHFKTKLYDKVSAMSCGRHGGPSSCWSNSNPKNGMPQGCKAQSCWGNSESA</sequence>
<protein>
    <recommendedName>
        <fullName evidence="2">Glycine-rich domain-containing protein-like</fullName>
    </recommendedName>
</protein>
<accession>A0A7G1HP70</accession>
<organism evidence="1">
    <name type="scientific">Helicobacter pylori</name>
    <name type="common">Campylobacter pylori</name>
    <dbReference type="NCBI Taxonomy" id="210"/>
    <lineage>
        <taxon>Bacteria</taxon>
        <taxon>Pseudomonadati</taxon>
        <taxon>Campylobacterota</taxon>
        <taxon>Epsilonproteobacteria</taxon>
        <taxon>Campylobacterales</taxon>
        <taxon>Helicobacteraceae</taxon>
        <taxon>Helicobacter</taxon>
    </lineage>
</organism>
<gene>
    <name evidence="1" type="ORF">HPKE_13240</name>
</gene>
<reference evidence="1" key="1">
    <citation type="submission" date="2020-07" db="EMBL/GenBank/DDBJ databases">
        <title>Genome sequencing reveals virulence potentials of Helicobacter pylori strain KE21 isolated from a Kenyan patient with gastric signet ring cell carcinoma.</title>
        <authorList>
            <person name="Mwangi C.N."/>
            <person name="Njoroge S."/>
            <person name="Kabamba T.E."/>
            <person name="Matsumoto T."/>
            <person name="Nyerere A."/>
            <person name="Devani S."/>
            <person name="Rajula A."/>
            <person name="Moloo Z."/>
            <person name="Revathi G."/>
            <person name="Yamaoka Y."/>
        </authorList>
    </citation>
    <scope>NUCLEOTIDE SEQUENCE</scope>
    <source>
        <strain evidence="1">HpKE21</strain>
    </source>
</reference>
<dbReference type="EMBL" id="AP023320">
    <property type="protein sequence ID" value="BCI59069.1"/>
    <property type="molecule type" value="Genomic_DNA"/>
</dbReference>
<evidence type="ECO:0008006" key="2">
    <source>
        <dbReference type="Google" id="ProtNLM"/>
    </source>
</evidence>
<proteinExistence type="predicted"/>
<dbReference type="AlphaFoldDB" id="A0A7G1HP70"/>
<name>A0A7G1HP70_HELPX</name>
<evidence type="ECO:0000313" key="1">
    <source>
        <dbReference type="EMBL" id="BCI59069.1"/>
    </source>
</evidence>